<feature type="region of interest" description="Disordered" evidence="1">
    <location>
        <begin position="601"/>
        <end position="781"/>
    </location>
</feature>
<feature type="region of interest" description="Disordered" evidence="1">
    <location>
        <begin position="810"/>
        <end position="922"/>
    </location>
</feature>
<name>A0A238F9U9_9BASI</name>
<feature type="region of interest" description="Disordered" evidence="1">
    <location>
        <begin position="462"/>
        <end position="582"/>
    </location>
</feature>
<evidence type="ECO:0000313" key="2">
    <source>
        <dbReference type="EMBL" id="SCV68793.1"/>
    </source>
</evidence>
<feature type="compositionally biased region" description="Polar residues" evidence="1">
    <location>
        <begin position="137"/>
        <end position="175"/>
    </location>
</feature>
<accession>A0A238F9U9</accession>
<dbReference type="Proteomes" id="UP000198372">
    <property type="component" value="Unassembled WGS sequence"/>
</dbReference>
<protein>
    <submittedName>
        <fullName evidence="2">BQ2448_914 protein</fullName>
    </submittedName>
</protein>
<dbReference type="AlphaFoldDB" id="A0A238F9U9"/>
<feature type="compositionally biased region" description="Basic and acidic residues" evidence="1">
    <location>
        <begin position="432"/>
        <end position="442"/>
    </location>
</feature>
<dbReference type="GO" id="GO:0044732">
    <property type="term" value="C:mitotic spindle pole body"/>
    <property type="evidence" value="ECO:0007669"/>
    <property type="project" value="TreeGrafter"/>
</dbReference>
<feature type="compositionally biased region" description="Low complexity" evidence="1">
    <location>
        <begin position="614"/>
        <end position="626"/>
    </location>
</feature>
<feature type="region of interest" description="Disordered" evidence="1">
    <location>
        <begin position="95"/>
        <end position="176"/>
    </location>
</feature>
<dbReference type="STRING" id="269621.A0A238F9U9"/>
<dbReference type="GO" id="GO:1990334">
    <property type="term" value="C:Bfa1-Bub2 complex"/>
    <property type="evidence" value="ECO:0007669"/>
    <property type="project" value="InterPro"/>
</dbReference>
<evidence type="ECO:0000256" key="1">
    <source>
        <dbReference type="SAM" id="MobiDB-lite"/>
    </source>
</evidence>
<proteinExistence type="predicted"/>
<gene>
    <name evidence="2" type="ORF">BQ2448_914</name>
</gene>
<sequence>MMQENWDHDPDFDLPPSLQVVADDGLPSWDKGGATTSAPARRGGELFGPTTSETIGAGIWGHKVHDDDSTDGFEEFDDDDYGQVLQPHLRTIEVVTSTDPFERTAASDAALAPRTKDEDGQQSTSSSRGSTLRGLMNSFSGLSLDSPTHLSETSDPDSMSLQLSPTGEVSATPKSAATIRRGSLLSQHITLASAGPGRVHHLGSTPLGSAQSVLGDWDEDLVGLDALPLHIGEKSLRLKQSFASHISDDPEDERLERGLPTPRTSGKNSLASSPHRRLSTRSAYTEDDDDAKNVESDFDLPSDLGQFTLFNTKLHSRTNSTHTQNALISNLPATTSSPNSMSVPALVRGGETASEDDLTDEESFFQDLVIPSYFLGGPGHLTPPSDVEKGGRVNLQEVLKRKLESRGGRGLDETRSVAIDPKNKAQTSKLASYREDDDHKEDGVAEAGLEIADDIKLGAERLRTRSAPRQPSLLKTRRTTASWASRTQARLTLTKAASASTVLPRPGSDQGKPVRKSGSSTAGTSESQTTSARKTAPIRPASAAGTVDRPHRERRPGPPPAPSAALRDRVRPRAAVVRATTSSTSLTQKTILRIDTSTVVSPRTAPSSTPIMPATPSFTTATASPAQNTCSSRTLSSKWSQGILLATPSRTIERKRSLQNFTPASTPSSSRRVPASPTPGHSTPSGSQMSSKRPLPTPTTPIAPTSGFALHTAASTSRKRERVSSGPTCPLPPPNERTPLASPALPSSPFLGRAPPSHSRPSSAASMTRLSQPTVASRAKARAVSSTAASMNLLKSPLNFTAFRRSPLREYGDGSELDAFDDLPTNKEREKMRVSSHGSASAMKTPTRARRTPAVAPERPPGETHLAPPASERLQDAKKKPRVEGEARHKPTKSKDGKRREPHLIRNLGSHSSVKTHGEMTWNPSLGRWEGNESVLREFDRVLSTSTRPALITQLSSSLSPGRIAFPSAKETTSSESRTATTSPRTAKLAAASAANAANVKVVGSMAFDPVRMSWHSLAGPDDEDELDLFGDDESSTSANGDGWEKGERERMLKNRASFVRSDRSSAFEDDERMTRIGIESREAVERHRLEMKTWASRKSTTQPMRREWLYDLRNTLLQLTRANQDVKEMTTI</sequence>
<dbReference type="GO" id="GO:0001100">
    <property type="term" value="P:negative regulation of exit from mitosis"/>
    <property type="evidence" value="ECO:0007669"/>
    <property type="project" value="InterPro"/>
</dbReference>
<feature type="compositionally biased region" description="Polar residues" evidence="1">
    <location>
        <begin position="262"/>
        <end position="272"/>
    </location>
</feature>
<feature type="compositionally biased region" description="Acidic residues" evidence="1">
    <location>
        <begin position="285"/>
        <end position="298"/>
    </location>
</feature>
<feature type="compositionally biased region" description="Polar residues" evidence="1">
    <location>
        <begin position="627"/>
        <end position="640"/>
    </location>
</feature>
<keyword evidence="3" id="KW-1185">Reference proteome</keyword>
<dbReference type="InterPro" id="IPR034586">
    <property type="entry name" value="Bfa1/Byr4"/>
</dbReference>
<feature type="region of interest" description="Disordered" evidence="1">
    <location>
        <begin position="961"/>
        <end position="985"/>
    </location>
</feature>
<dbReference type="PANTHER" id="PTHR35140">
    <property type="entry name" value="MITOTIC CHECK POINT PROTEIN BFA1"/>
    <property type="match status" value="1"/>
</dbReference>
<feature type="compositionally biased region" description="Low complexity" evidence="1">
    <location>
        <begin position="674"/>
        <end position="687"/>
    </location>
</feature>
<feature type="compositionally biased region" description="Basic and acidic residues" evidence="1">
    <location>
        <begin position="824"/>
        <end position="833"/>
    </location>
</feature>
<feature type="region of interest" description="Disordered" evidence="1">
    <location>
        <begin position="24"/>
        <end position="49"/>
    </location>
</feature>
<reference evidence="3" key="1">
    <citation type="submission" date="2016-09" db="EMBL/GenBank/DDBJ databases">
        <authorList>
            <person name="Jeantristanb JTB J.-T."/>
            <person name="Ricardo R."/>
        </authorList>
    </citation>
    <scope>NUCLEOTIDE SEQUENCE [LARGE SCALE GENOMIC DNA]</scope>
</reference>
<dbReference type="EMBL" id="FMSP01000003">
    <property type="protein sequence ID" value="SCV68793.1"/>
    <property type="molecule type" value="Genomic_DNA"/>
</dbReference>
<dbReference type="OrthoDB" id="19159at2759"/>
<feature type="compositionally biased region" description="Low complexity" evidence="1">
    <location>
        <begin position="739"/>
        <end position="766"/>
    </location>
</feature>
<dbReference type="PANTHER" id="PTHR35140:SF1">
    <property type="entry name" value="MITOTIC CHECK POINT PROTEIN BFA1"/>
    <property type="match status" value="1"/>
</dbReference>
<feature type="compositionally biased region" description="Polar residues" evidence="1">
    <location>
        <begin position="517"/>
        <end position="533"/>
    </location>
</feature>
<feature type="compositionally biased region" description="Low complexity" evidence="1">
    <location>
        <begin position="121"/>
        <end position="135"/>
    </location>
</feature>
<feature type="compositionally biased region" description="Low complexity" evidence="1">
    <location>
        <begin position="479"/>
        <end position="490"/>
    </location>
</feature>
<feature type="compositionally biased region" description="Basic and acidic residues" evidence="1">
    <location>
        <begin position="403"/>
        <end position="415"/>
    </location>
</feature>
<feature type="compositionally biased region" description="Polar residues" evidence="1">
    <location>
        <begin position="658"/>
        <end position="671"/>
    </location>
</feature>
<feature type="compositionally biased region" description="Basic and acidic residues" evidence="1">
    <location>
        <begin position="873"/>
        <end position="904"/>
    </location>
</feature>
<feature type="compositionally biased region" description="Low complexity" evidence="1">
    <location>
        <begin position="968"/>
        <end position="985"/>
    </location>
</feature>
<organism evidence="2 3">
    <name type="scientific">Microbotryum intermedium</name>
    <dbReference type="NCBI Taxonomy" id="269621"/>
    <lineage>
        <taxon>Eukaryota</taxon>
        <taxon>Fungi</taxon>
        <taxon>Dikarya</taxon>
        <taxon>Basidiomycota</taxon>
        <taxon>Pucciniomycotina</taxon>
        <taxon>Microbotryomycetes</taxon>
        <taxon>Microbotryales</taxon>
        <taxon>Microbotryaceae</taxon>
        <taxon>Microbotryum</taxon>
    </lineage>
</organism>
<feature type="compositionally biased region" description="Polar residues" evidence="1">
    <location>
        <begin position="601"/>
        <end position="610"/>
    </location>
</feature>
<dbReference type="GO" id="GO:0005096">
    <property type="term" value="F:GTPase activator activity"/>
    <property type="evidence" value="ECO:0007669"/>
    <property type="project" value="InterPro"/>
</dbReference>
<feature type="region of interest" description="Disordered" evidence="1">
    <location>
        <begin position="403"/>
        <end position="442"/>
    </location>
</feature>
<evidence type="ECO:0000313" key="3">
    <source>
        <dbReference type="Proteomes" id="UP000198372"/>
    </source>
</evidence>
<feature type="region of interest" description="Disordered" evidence="1">
    <location>
        <begin position="247"/>
        <end position="298"/>
    </location>
</feature>